<name>A0A7Z9BM88_9CYAN</name>
<evidence type="ECO:0000313" key="1">
    <source>
        <dbReference type="EMBL" id="VXD17393.1"/>
    </source>
</evidence>
<organism evidence="1 2">
    <name type="scientific">Planktothrix serta PCC 8927</name>
    <dbReference type="NCBI Taxonomy" id="671068"/>
    <lineage>
        <taxon>Bacteria</taxon>
        <taxon>Bacillati</taxon>
        <taxon>Cyanobacteriota</taxon>
        <taxon>Cyanophyceae</taxon>
        <taxon>Oscillatoriophycideae</taxon>
        <taxon>Oscillatoriales</taxon>
        <taxon>Microcoleaceae</taxon>
        <taxon>Planktothrix</taxon>
    </lineage>
</organism>
<dbReference type="Proteomes" id="UP000184550">
    <property type="component" value="Unassembled WGS sequence"/>
</dbReference>
<proteinExistence type="predicted"/>
<accession>A0A7Z9BM88</accession>
<evidence type="ECO:0008006" key="3">
    <source>
        <dbReference type="Google" id="ProtNLM"/>
    </source>
</evidence>
<protein>
    <recommendedName>
        <fullName evidence="3">PAS domain-containing protein</fullName>
    </recommendedName>
</protein>
<evidence type="ECO:0000313" key="2">
    <source>
        <dbReference type="Proteomes" id="UP000184550"/>
    </source>
</evidence>
<keyword evidence="2" id="KW-1185">Reference proteome</keyword>
<comment type="caution">
    <text evidence="1">The sequence shown here is derived from an EMBL/GenBank/DDBJ whole genome shotgun (WGS) entry which is preliminary data.</text>
</comment>
<dbReference type="AlphaFoldDB" id="A0A7Z9BM88"/>
<gene>
    <name evidence="1" type="ORF">PL8927_60013</name>
</gene>
<reference evidence="1" key="1">
    <citation type="submission" date="2019-10" db="EMBL/GenBank/DDBJ databases">
        <authorList>
            <consortium name="Genoscope - CEA"/>
            <person name="William W."/>
        </authorList>
    </citation>
    <scope>NUCLEOTIDE SEQUENCE [LARGE SCALE GENOMIC DNA]</scope>
    <source>
        <strain evidence="1">BBR_PRJEB10992</strain>
    </source>
</reference>
<dbReference type="EMBL" id="CZCU02000135">
    <property type="protein sequence ID" value="VXD17393.1"/>
    <property type="molecule type" value="Genomic_DNA"/>
</dbReference>
<sequence>MSPDHLSTNSSDLFFSEIPLAVIEWDLDCRVKRWNNQAEKIFFSKP</sequence>